<dbReference type="EMBL" id="JPQT01000116">
    <property type="protein sequence ID" value="KFE49655.1"/>
    <property type="molecule type" value="Genomic_DNA"/>
</dbReference>
<accession>A0A085V2J2</accession>
<dbReference type="PANTHER" id="PTHR35936">
    <property type="entry name" value="MEMBRANE-BOUND LYTIC MUREIN TRANSGLYCOSYLASE F"/>
    <property type="match status" value="1"/>
</dbReference>
<dbReference type="PATRIC" id="fig|317.174.peg.3858"/>
<dbReference type="RefSeq" id="WP_020291684.1">
    <property type="nucleotide sequence ID" value="NZ_JPQT01000116.1"/>
</dbReference>
<evidence type="ECO:0000256" key="1">
    <source>
        <dbReference type="ARBA" id="ARBA00010333"/>
    </source>
</evidence>
<dbReference type="PANTHER" id="PTHR35936:SF17">
    <property type="entry name" value="ARGININE-BINDING EXTRACELLULAR PROTEIN ARTP"/>
    <property type="match status" value="1"/>
</dbReference>
<evidence type="ECO:0000256" key="2">
    <source>
        <dbReference type="ARBA" id="ARBA00022729"/>
    </source>
</evidence>
<evidence type="ECO:0000313" key="5">
    <source>
        <dbReference type="EMBL" id="KFE49655.1"/>
    </source>
</evidence>
<gene>
    <name evidence="5" type="ORF">IV02_18865</name>
</gene>
<dbReference type="SUPFAM" id="SSF53850">
    <property type="entry name" value="Periplasmic binding protein-like II"/>
    <property type="match status" value="1"/>
</dbReference>
<dbReference type="SMART" id="SM00062">
    <property type="entry name" value="PBPb"/>
    <property type="match status" value="1"/>
</dbReference>
<name>A0A085V2J2_PSESX</name>
<dbReference type="InterPro" id="IPR001638">
    <property type="entry name" value="Solute-binding_3/MltF_N"/>
</dbReference>
<protein>
    <submittedName>
        <fullName evidence="5">Amino acid ABC transporter substrate-binding protein</fullName>
    </submittedName>
</protein>
<feature type="domain" description="Solute-binding protein family 3/N-terminal" evidence="4">
    <location>
        <begin position="34"/>
        <end position="264"/>
    </location>
</feature>
<feature type="chain" id="PRO_5001798335" evidence="3">
    <location>
        <begin position="27"/>
        <end position="267"/>
    </location>
</feature>
<dbReference type="Pfam" id="PF00497">
    <property type="entry name" value="SBP_bac_3"/>
    <property type="match status" value="1"/>
</dbReference>
<comment type="similarity">
    <text evidence="1">Belongs to the bacterial solute-binding protein 3 family.</text>
</comment>
<organism evidence="5 6">
    <name type="scientific">Pseudomonas syringae</name>
    <dbReference type="NCBI Taxonomy" id="317"/>
    <lineage>
        <taxon>Bacteria</taxon>
        <taxon>Pseudomonadati</taxon>
        <taxon>Pseudomonadota</taxon>
        <taxon>Gammaproteobacteria</taxon>
        <taxon>Pseudomonadales</taxon>
        <taxon>Pseudomonadaceae</taxon>
        <taxon>Pseudomonas</taxon>
    </lineage>
</organism>
<feature type="signal peptide" evidence="3">
    <location>
        <begin position="1"/>
        <end position="26"/>
    </location>
</feature>
<proteinExistence type="inferred from homology"/>
<keyword evidence="2 3" id="KW-0732">Signal</keyword>
<evidence type="ECO:0000313" key="6">
    <source>
        <dbReference type="Proteomes" id="UP000028643"/>
    </source>
</evidence>
<dbReference type="Gene3D" id="3.40.190.10">
    <property type="entry name" value="Periplasmic binding protein-like II"/>
    <property type="match status" value="2"/>
</dbReference>
<reference evidence="5 6" key="1">
    <citation type="submission" date="2014-07" db="EMBL/GenBank/DDBJ databases">
        <title>Draft Genome Sequences of Environmental Pseudomonas syringae strains.</title>
        <authorList>
            <person name="Baltrus D.A."/>
            <person name="Berge O."/>
            <person name="Morris C."/>
        </authorList>
    </citation>
    <scope>NUCLEOTIDE SEQUENCE [LARGE SCALE GENOMIC DNA]</scope>
    <source>
        <strain evidence="5 6">CEB003</strain>
    </source>
</reference>
<dbReference type="CDD" id="cd01004">
    <property type="entry name" value="PBP2_MidA_like"/>
    <property type="match status" value="1"/>
</dbReference>
<dbReference type="Proteomes" id="UP000028643">
    <property type="component" value="Unassembled WGS sequence"/>
</dbReference>
<comment type="caution">
    <text evidence="5">The sequence shown here is derived from an EMBL/GenBank/DDBJ whole genome shotgun (WGS) entry which is preliminary data.</text>
</comment>
<sequence>MRNKNNLAVRLTVLAAAVLGAGLAHAATTVTPGVFKVGMEITYPPFESYDEKKNVVGSDPELSRLLAKHMDLKADFVDTKFSSLILSLNAGHYDAIISGMYITPERQVQAQTIAYAKTGAAIMVLKDSPLKPKVPEDLCGLKVGLEKGTTWVAQFNKLSTDYCVPNKKGAISVSEFPSAPEVTQALLSGNVQAQVEIDGAAGMIAERTKGRVVVSTEHSIYQQTLGIYVKKGNDALYQALLKAFDETKKSGEYAALLKKYNLEEPGN</sequence>
<evidence type="ECO:0000256" key="3">
    <source>
        <dbReference type="SAM" id="SignalP"/>
    </source>
</evidence>
<evidence type="ECO:0000259" key="4">
    <source>
        <dbReference type="SMART" id="SM00062"/>
    </source>
</evidence>
<dbReference type="AlphaFoldDB" id="A0A085V2J2"/>